<evidence type="ECO:0000256" key="9">
    <source>
        <dbReference type="ARBA" id="ARBA00022723"/>
    </source>
</evidence>
<dbReference type="InterPro" id="IPR001930">
    <property type="entry name" value="Peptidase_M1"/>
</dbReference>
<dbReference type="EMBL" id="AJWK01032958">
    <property type="status" value="NOT_ANNOTATED_CDS"/>
    <property type="molecule type" value="Genomic_DNA"/>
</dbReference>
<keyword evidence="13" id="KW-0735">Signal-anchor</keyword>
<sequence>MLKWFVVILSTFFVVASAKPLFESRIANIAELDDGDTYRLPNNTVPEHYNVWLRTWIDEGDFDFEGRVEIRLRPVETNTRYITIHHRQLNIAPNVTLLRVSSTPVVTIPIEPFTYNDTYEFLTIPIQSAEGLVLGEVYQLSIYFTGNLRNDMAGFYRAYYDLPDRRVWYATTQFESTDARHAFPCYDEPALKATFDISITHNATYTAISNMPVREIIPVGNSNHVTTVFDTTVKMSTYLLAFVVSDFVYREDARPKVPQRVYARQSLIEETAFGLDAGVKILEALERYLEVPYSLPKMDQIGITQFSAGAMENWGLVTYRENLLYLNPVTSRTSQKDTISTIVAHEYGHQWFGNLISPKWWTYIWLNEGFATLYEYEAADMAYPELRIGDLFTVEALQGVFNTDATTTTRAMSTYAESPRGISGLFDNIAYPKSGSVLRMTKHFLGETTWKDGLRRYFAAKQYDAAEADDLFNALDAAATASGRTTLPTGVTVKTILDSWSLQAGYPLVEVTRNYGGSNQMTLRQRRFIATNANHDIDTTWWVPVSLASKDRPDFYNTAPNFWLAQGTAQTTITRPFEFTYGDNDWILINKMQAGYYRVNYDLRNWELLAEELVNGNFEQIQLLSRAQLLDDALDLSRYERLSQDVALSILNYLRRETDYLPWAAADSGITWIRRLVLNSDTTGRFRAFLREISNALYSKYRATSVPCETYFDKLARNLGIKWACTSGNTACLAETNAEIKKVLLTGQDIEPDLRPIMYCHGMRGANTDDFNELWRKFEDATDTTTRNFYIDGLVCNENAVILRNFLNDMFSATTQSSASTTEKQRIFNGIYGASSVGLSVVLEFFRSNTARVSAIYGNNVGSRLVTLSGELTTNAERQIVDEIITNLGTSITDAQAQNARNAIASNVNWVAANENAVNKFLTDIYGDVDFNEIIPQPPAPEPTPTSPPIQPTTAPPGAGYADIKSVQDIPLRLSNTTEPLRYELWIETQIHNGDFAFSGRVTITIRALEDTNEIQLNSVGLNIHNGFVIENTGQRRHLVVNEFVESNQIVTIPVQQPLIAGQEYILVLEYTGELQNQPRGFFYSRYTDDFGRIFYIAATSFQHVFARWAFPCYDEPRYRTPFIIHITHGSIYQAVSNMPVFNQITHENELTTTTFDESVSMSVNLVAFYVTNFVSRGYTSSNNVPISILVPVHLINQVEFGLNRTNEFLEKIETYTGQQYSLPKLDSIVINDFAHISVENWGLMTYDSKFFLYNHGVTNIAQTVDIVKIITHTLMHNYFGNLVGIPWWSYTWMTEGFATYFEYYITDEYFPELHMSDIFVAFNLQRSLYEDSLLSTRPMSAYTENIFDIDVVFDGITLRKGPAIIRMLDHILGKETFQKGVRSFIQEMAYRIASPQDLYIHLQSAASEDYALPEDITIENIMTPWEHIPGYPLLTIMRNYQTNEIVVNQRRFLFQHQFVSFDSVSSKFFLYNHGVTNIAQTVDIVKIITHTLMHNYFGNLVGIPWWSYTWMTEGFATYFEYYITDEYFPELHMSDIFVAFNLQRSLYEDSLLSTRPMSAYTENIFDIDVVFDGIALRKGPAIIRMLDHILGKETFQKGVRSFIQEMAYRIASPQDLYIHLQSAASEDYALPDDITIENIMTPWEHIPGYPLLTIMRNYQTNEIVVNQRRFLFQHQVDDPECSCWYIPLTFATSNNPDMEDTKPLEWMRRGVKEIVLTSSENRSWTSDQWVLFNIQQTGFYRVNYDTQNWRLLANELNQGPPFKIGNLNRAQLIDDSFNLAYSDVIEFNIALDIIKYVHEETEFPVWATASNHLTTLNRRLEGPTHDLYFGRFLRHLTEDLFDKLDVFESVDSAESPRITFLRPYIVDLACRAGSAKCLTATRVLVMAEAITGHRLVPQEKSSVYYCHGLRNANWQTFFYFWQRLHALTSDQERHHLVNALSCYQSSSSIYDLLQTTSIIDTSAEILYTQLERFMILATAFRNGHLRVVINFLMENHEDVAKTYTFNYRMEELLKEMAGFLHYEEDVDGFEEMLNVFFEAGHLSSFQIAGIRREMEHNRIWVEQHKQSIENWIRNFFEPAESSSSIKRFTFALVFLSIFVKFFI</sequence>
<evidence type="ECO:0000256" key="10">
    <source>
        <dbReference type="ARBA" id="ARBA00022729"/>
    </source>
</evidence>
<dbReference type="EMBL" id="AJWK01032956">
    <property type="status" value="NOT_ANNOTATED_CDS"/>
    <property type="molecule type" value="Genomic_DNA"/>
</dbReference>
<dbReference type="EnsemblMetazoa" id="LLOJ009514-RA">
    <property type="protein sequence ID" value="LLOJ009514-PA"/>
    <property type="gene ID" value="LLOJ009514"/>
</dbReference>
<evidence type="ECO:0000256" key="17">
    <source>
        <dbReference type="ARBA" id="ARBA00023180"/>
    </source>
</evidence>
<protein>
    <recommendedName>
        <fullName evidence="29">Puromycin-sensitive aminopeptidase</fullName>
    </recommendedName>
</protein>
<keyword evidence="14" id="KW-1133">Transmembrane helix</keyword>
<evidence type="ECO:0000256" key="22">
    <source>
        <dbReference type="SAM" id="MobiDB-lite"/>
    </source>
</evidence>
<feature type="binding site" evidence="20">
    <location>
        <position position="368"/>
    </location>
    <ligand>
        <name>Zn(2+)</name>
        <dbReference type="ChEBI" id="CHEBI:29105"/>
        <note>catalytic</note>
    </ligand>
</feature>
<dbReference type="PRINTS" id="PR00756">
    <property type="entry name" value="ALADIPTASE"/>
</dbReference>
<dbReference type="FunFam" id="2.60.40.1910:FF:000008">
    <property type="entry name" value="Aminopeptidase"/>
    <property type="match status" value="2"/>
</dbReference>
<dbReference type="FunFam" id="2.60.40.1730:FF:000012">
    <property type="entry name" value="Aminopeptidase N"/>
    <property type="match status" value="1"/>
</dbReference>
<evidence type="ECO:0000256" key="8">
    <source>
        <dbReference type="ARBA" id="ARBA00022692"/>
    </source>
</evidence>
<evidence type="ECO:0000256" key="6">
    <source>
        <dbReference type="ARBA" id="ARBA00022622"/>
    </source>
</evidence>
<feature type="chain" id="PRO_5008406330" description="Puromycin-sensitive aminopeptidase" evidence="23">
    <location>
        <begin position="19"/>
        <end position="2104"/>
    </location>
</feature>
<keyword evidence="11" id="KW-0378">Hydrolase</keyword>
<dbReference type="InterPro" id="IPR034016">
    <property type="entry name" value="M1_APN-typ"/>
</dbReference>
<evidence type="ECO:0000259" key="25">
    <source>
        <dbReference type="Pfam" id="PF11838"/>
    </source>
</evidence>
<evidence type="ECO:0000256" key="12">
    <source>
        <dbReference type="ARBA" id="ARBA00022833"/>
    </source>
</evidence>
<feature type="compositionally biased region" description="Pro residues" evidence="22">
    <location>
        <begin position="936"/>
        <end position="955"/>
    </location>
</feature>
<feature type="domain" description="ERAP1-like C-terminal" evidence="25">
    <location>
        <begin position="586"/>
        <end position="895"/>
    </location>
</feature>
<keyword evidence="7" id="KW-0645">Protease</keyword>
<keyword evidence="8" id="KW-0812">Transmembrane</keyword>
<evidence type="ECO:0000256" key="1">
    <source>
        <dbReference type="ARBA" id="ARBA00004606"/>
    </source>
</evidence>
<feature type="site" description="Transition state stabilizer" evidence="21">
    <location>
        <position position="431"/>
    </location>
</feature>
<evidence type="ECO:0000256" key="15">
    <source>
        <dbReference type="ARBA" id="ARBA00023049"/>
    </source>
</evidence>
<keyword evidence="18" id="KW-0449">Lipoprotein</keyword>
<keyword evidence="9 20" id="KW-0479">Metal-binding</keyword>
<dbReference type="GO" id="GO:0070006">
    <property type="term" value="F:metalloaminopeptidase activity"/>
    <property type="evidence" value="ECO:0007669"/>
    <property type="project" value="TreeGrafter"/>
</dbReference>
<comment type="cofactor">
    <cofactor evidence="20">
        <name>Zn(2+)</name>
        <dbReference type="ChEBI" id="CHEBI:29105"/>
    </cofactor>
    <text evidence="20">Binds 1 zinc ion per subunit.</text>
</comment>
<evidence type="ECO:0000256" key="3">
    <source>
        <dbReference type="ARBA" id="ARBA00010136"/>
    </source>
</evidence>
<evidence type="ECO:0000259" key="26">
    <source>
        <dbReference type="Pfam" id="PF17900"/>
    </source>
</evidence>
<dbReference type="GO" id="GO:0006508">
    <property type="term" value="P:proteolysis"/>
    <property type="evidence" value="ECO:0007669"/>
    <property type="project" value="UniProtKB-KW"/>
</dbReference>
<feature type="binding site" evidence="20">
    <location>
        <position position="349"/>
    </location>
    <ligand>
        <name>Zn(2+)</name>
        <dbReference type="ChEBI" id="CHEBI:29105"/>
        <note>catalytic</note>
    </ligand>
</feature>
<evidence type="ECO:0000256" key="13">
    <source>
        <dbReference type="ARBA" id="ARBA00022968"/>
    </source>
</evidence>
<evidence type="ECO:0000256" key="23">
    <source>
        <dbReference type="SAM" id="SignalP"/>
    </source>
</evidence>
<dbReference type="Pfam" id="PF01433">
    <property type="entry name" value="Peptidase_M1"/>
    <property type="match status" value="3"/>
</dbReference>
<dbReference type="InterPro" id="IPR014782">
    <property type="entry name" value="Peptidase_M1_dom"/>
</dbReference>
<dbReference type="InterPro" id="IPR045357">
    <property type="entry name" value="Aminopeptidase_N-like_N"/>
</dbReference>
<evidence type="ECO:0000256" key="19">
    <source>
        <dbReference type="PIRSR" id="PIRSR634016-1"/>
    </source>
</evidence>
<evidence type="ECO:0000256" key="16">
    <source>
        <dbReference type="ARBA" id="ARBA00023136"/>
    </source>
</evidence>
<feature type="domain" description="Aminopeptidase N-like N-terminal" evidence="26">
    <location>
        <begin position="980"/>
        <end position="1163"/>
    </location>
</feature>
<name>A0A1B0CWX9_LUTLO</name>
<dbReference type="InterPro" id="IPR024571">
    <property type="entry name" value="ERAP1-like_C_dom"/>
</dbReference>
<evidence type="ECO:0000259" key="24">
    <source>
        <dbReference type="Pfam" id="PF01433"/>
    </source>
</evidence>
<dbReference type="Proteomes" id="UP000092461">
    <property type="component" value="Unassembled WGS sequence"/>
</dbReference>
<feature type="binding site" evidence="20">
    <location>
        <position position="345"/>
    </location>
    <ligand>
        <name>Zn(2+)</name>
        <dbReference type="ChEBI" id="CHEBI:29105"/>
        <note>catalytic</note>
    </ligand>
</feature>
<dbReference type="SUPFAM" id="SSF55486">
    <property type="entry name" value="Metalloproteases ('zincins'), catalytic domain"/>
    <property type="match status" value="3"/>
</dbReference>
<evidence type="ECO:0000256" key="14">
    <source>
        <dbReference type="ARBA" id="ARBA00022989"/>
    </source>
</evidence>
<comment type="subcellular location">
    <subcellularLocation>
        <location evidence="2">Cell membrane</location>
        <topology evidence="2">Lipid-anchor</topology>
        <topology evidence="2">GPI-anchor</topology>
    </subcellularLocation>
    <subcellularLocation>
        <location evidence="1">Membrane</location>
        <topology evidence="1">Single-pass type II membrane protein</topology>
    </subcellularLocation>
</comment>
<dbReference type="SUPFAM" id="SSF63737">
    <property type="entry name" value="Leukotriene A4 hydrolase N-terminal domain"/>
    <property type="match status" value="2"/>
</dbReference>
<dbReference type="GO" id="GO:0005886">
    <property type="term" value="C:plasma membrane"/>
    <property type="evidence" value="ECO:0007669"/>
    <property type="project" value="UniProtKB-SubCell"/>
</dbReference>
<evidence type="ECO:0000256" key="11">
    <source>
        <dbReference type="ARBA" id="ARBA00022801"/>
    </source>
</evidence>
<feature type="region of interest" description="Disordered" evidence="22">
    <location>
        <begin position="935"/>
        <end position="962"/>
    </location>
</feature>
<organism evidence="27 28">
    <name type="scientific">Lutzomyia longipalpis</name>
    <name type="common">Sand fly</name>
    <dbReference type="NCBI Taxonomy" id="7200"/>
    <lineage>
        <taxon>Eukaryota</taxon>
        <taxon>Metazoa</taxon>
        <taxon>Ecdysozoa</taxon>
        <taxon>Arthropoda</taxon>
        <taxon>Hexapoda</taxon>
        <taxon>Insecta</taxon>
        <taxon>Pterygota</taxon>
        <taxon>Neoptera</taxon>
        <taxon>Endopterygota</taxon>
        <taxon>Diptera</taxon>
        <taxon>Nematocera</taxon>
        <taxon>Psychodoidea</taxon>
        <taxon>Psychodidae</taxon>
        <taxon>Lutzomyia</taxon>
        <taxon>Lutzomyia</taxon>
    </lineage>
</organism>
<keyword evidence="28" id="KW-1185">Reference proteome</keyword>
<dbReference type="GO" id="GO:0005737">
    <property type="term" value="C:cytoplasm"/>
    <property type="evidence" value="ECO:0007669"/>
    <property type="project" value="TreeGrafter"/>
</dbReference>
<reference evidence="27" key="1">
    <citation type="submission" date="2020-05" db="UniProtKB">
        <authorList>
            <consortium name="EnsemblMetazoa"/>
        </authorList>
    </citation>
    <scope>IDENTIFICATION</scope>
    <source>
        <strain evidence="27">Jacobina</strain>
    </source>
</reference>
<dbReference type="InterPro" id="IPR042097">
    <property type="entry name" value="Aminopeptidase_N-like_N_sf"/>
</dbReference>
<dbReference type="GO" id="GO:0098552">
    <property type="term" value="C:side of membrane"/>
    <property type="evidence" value="ECO:0007669"/>
    <property type="project" value="UniProtKB-KW"/>
</dbReference>
<keyword evidence="15" id="KW-0482">Metalloprotease</keyword>
<keyword evidence="5" id="KW-1003">Cell membrane</keyword>
<dbReference type="Pfam" id="PF11838">
    <property type="entry name" value="ERAP1_C"/>
    <property type="match status" value="2"/>
</dbReference>
<keyword evidence="17" id="KW-0325">Glycoprotein</keyword>
<dbReference type="GO" id="GO:0008270">
    <property type="term" value="F:zinc ion binding"/>
    <property type="evidence" value="ECO:0007669"/>
    <property type="project" value="InterPro"/>
</dbReference>
<dbReference type="GO" id="GO:0043171">
    <property type="term" value="P:peptide catabolic process"/>
    <property type="evidence" value="ECO:0007669"/>
    <property type="project" value="TreeGrafter"/>
</dbReference>
<keyword evidence="12 20" id="KW-0862">Zinc</keyword>
<feature type="signal peptide" evidence="23">
    <location>
        <begin position="1"/>
        <end position="18"/>
    </location>
</feature>
<evidence type="ECO:0000256" key="20">
    <source>
        <dbReference type="PIRSR" id="PIRSR634016-3"/>
    </source>
</evidence>
<evidence type="ECO:0000313" key="28">
    <source>
        <dbReference type="Proteomes" id="UP000092461"/>
    </source>
</evidence>
<feature type="domain" description="Peptidase M1 membrane alanine aminopeptidase" evidence="24">
    <location>
        <begin position="273"/>
        <end position="500"/>
    </location>
</feature>
<dbReference type="Gene3D" id="1.25.50.20">
    <property type="match status" value="2"/>
</dbReference>
<dbReference type="Gene3D" id="1.10.390.10">
    <property type="entry name" value="Neutral Protease Domain 2"/>
    <property type="match status" value="3"/>
</dbReference>
<evidence type="ECO:0000313" key="27">
    <source>
        <dbReference type="EnsemblMetazoa" id="LLOJ009514-PA"/>
    </source>
</evidence>
<dbReference type="CDD" id="cd09601">
    <property type="entry name" value="M1_APN-Q_like"/>
    <property type="match status" value="2"/>
</dbReference>
<dbReference type="FunFam" id="1.10.390.10:FF:000013">
    <property type="entry name" value="Aminopeptidase N"/>
    <property type="match status" value="1"/>
</dbReference>
<dbReference type="InterPro" id="IPR027268">
    <property type="entry name" value="Peptidase_M4/M1_CTD_sf"/>
</dbReference>
<feature type="active site" description="Proton acceptor" evidence="19">
    <location>
        <position position="346"/>
    </location>
</feature>
<dbReference type="Gene3D" id="2.60.40.1910">
    <property type="match status" value="2"/>
</dbReference>
<keyword evidence="16" id="KW-0472">Membrane</keyword>
<evidence type="ECO:0000256" key="7">
    <source>
        <dbReference type="ARBA" id="ARBA00022670"/>
    </source>
</evidence>
<accession>A0A1B0CWX9</accession>
<dbReference type="Pfam" id="PF17900">
    <property type="entry name" value="Peptidase_M1_N"/>
    <property type="match status" value="2"/>
</dbReference>
<dbReference type="GO" id="GO:0005615">
    <property type="term" value="C:extracellular space"/>
    <property type="evidence" value="ECO:0007669"/>
    <property type="project" value="TreeGrafter"/>
</dbReference>
<evidence type="ECO:0000256" key="18">
    <source>
        <dbReference type="ARBA" id="ARBA00023288"/>
    </source>
</evidence>
<keyword evidence="10 23" id="KW-0732">Signal</keyword>
<evidence type="ECO:0000256" key="21">
    <source>
        <dbReference type="PIRSR" id="PIRSR634016-4"/>
    </source>
</evidence>
<dbReference type="InterPro" id="IPR050344">
    <property type="entry name" value="Peptidase_M1_aminopeptidases"/>
</dbReference>
<dbReference type="PANTHER" id="PTHR11533">
    <property type="entry name" value="PROTEASE M1 ZINC METALLOPROTEASE"/>
    <property type="match status" value="1"/>
</dbReference>
<evidence type="ECO:0000256" key="5">
    <source>
        <dbReference type="ARBA" id="ARBA00022475"/>
    </source>
</evidence>
<dbReference type="VEuPathDB" id="VectorBase:LLONM1_004043"/>
<evidence type="ECO:0000256" key="4">
    <source>
        <dbReference type="ARBA" id="ARBA00022438"/>
    </source>
</evidence>
<evidence type="ECO:0008006" key="29">
    <source>
        <dbReference type="Google" id="ProtNLM"/>
    </source>
</evidence>
<dbReference type="EMBL" id="AJWK01032957">
    <property type="status" value="NOT_ANNOTATED_CDS"/>
    <property type="molecule type" value="Genomic_DNA"/>
</dbReference>
<proteinExistence type="inferred from homology"/>
<keyword evidence="4" id="KW-0031">Aminopeptidase</keyword>
<comment type="similarity">
    <text evidence="3">Belongs to the peptidase M1 family.</text>
</comment>
<feature type="domain" description="ERAP1-like C-terminal" evidence="25">
    <location>
        <begin position="1730"/>
        <end position="2034"/>
    </location>
</feature>
<feature type="domain" description="Peptidase M1 membrane alanine aminopeptidase" evidence="24">
    <location>
        <begin position="1201"/>
        <end position="1426"/>
    </location>
</feature>
<evidence type="ECO:0000256" key="2">
    <source>
        <dbReference type="ARBA" id="ARBA00004609"/>
    </source>
</evidence>
<dbReference type="VEuPathDB" id="VectorBase:LLONM1_001924"/>
<keyword evidence="6" id="KW-0336">GPI-anchor</keyword>
<dbReference type="VEuPathDB" id="VectorBase:LLOJ009514"/>
<feature type="domain" description="Aminopeptidase N-like N-terminal" evidence="26">
    <location>
        <begin position="45"/>
        <end position="239"/>
    </location>
</feature>
<dbReference type="FunFam" id="1.10.390.10:FF:000019">
    <property type="entry name" value="Aminopeptidase"/>
    <property type="match status" value="1"/>
</dbReference>
<dbReference type="GO" id="GO:0042277">
    <property type="term" value="F:peptide binding"/>
    <property type="evidence" value="ECO:0007669"/>
    <property type="project" value="TreeGrafter"/>
</dbReference>
<feature type="domain" description="Peptidase M1 membrane alanine aminopeptidase" evidence="24">
    <location>
        <begin position="1466"/>
        <end position="1644"/>
    </location>
</feature>
<dbReference type="Gene3D" id="2.60.40.1730">
    <property type="entry name" value="tricorn interacting facor f3 domain"/>
    <property type="match status" value="2"/>
</dbReference>
<dbReference type="PANTHER" id="PTHR11533:SF290">
    <property type="entry name" value="AMINOPEPTIDASE"/>
    <property type="match status" value="1"/>
</dbReference>